<dbReference type="Pfam" id="PF14748">
    <property type="entry name" value="P5CR_dimer"/>
    <property type="match status" value="1"/>
</dbReference>
<gene>
    <name evidence="4" type="primary">proC</name>
    <name evidence="9" type="ORF">Dthio_PD0834</name>
</gene>
<evidence type="ECO:0000256" key="4">
    <source>
        <dbReference type="HAMAP-Rule" id="MF_01925"/>
    </source>
</evidence>
<name>D6SS34_9BACT</name>
<dbReference type="OrthoDB" id="9805754at2"/>
<keyword evidence="3 4" id="KW-0560">Oxidoreductase</keyword>
<dbReference type="AlphaFoldDB" id="D6SS34"/>
<comment type="function">
    <text evidence="4">Catalyzes the reduction of 1-pyrroline-5-carboxylate (PCA) to L-proline.</text>
</comment>
<dbReference type="EC" id="1.5.1.2" evidence="4 5"/>
<proteinExistence type="inferred from homology"/>
<dbReference type="InterPro" id="IPR008927">
    <property type="entry name" value="6-PGluconate_DH-like_C_sf"/>
</dbReference>
<feature type="binding site" evidence="6">
    <location>
        <begin position="8"/>
        <end position="13"/>
    </location>
    <ligand>
        <name>NADP(+)</name>
        <dbReference type="ChEBI" id="CHEBI:58349"/>
    </ligand>
</feature>
<evidence type="ECO:0000259" key="7">
    <source>
        <dbReference type="Pfam" id="PF03807"/>
    </source>
</evidence>
<comment type="pathway">
    <text evidence="4">Amino-acid biosynthesis; L-proline biosynthesis; L-proline from L-glutamate 5-semialdehyde: step 1/1.</text>
</comment>
<evidence type="ECO:0000256" key="6">
    <source>
        <dbReference type="PIRSR" id="PIRSR000193-1"/>
    </source>
</evidence>
<dbReference type="InterPro" id="IPR029036">
    <property type="entry name" value="P5CR_dimer"/>
</dbReference>
<evidence type="ECO:0000256" key="5">
    <source>
        <dbReference type="NCBIfam" id="TIGR00112"/>
    </source>
</evidence>
<evidence type="ECO:0000313" key="10">
    <source>
        <dbReference type="Proteomes" id="UP000005496"/>
    </source>
</evidence>
<dbReference type="GO" id="GO:0005737">
    <property type="term" value="C:cytoplasm"/>
    <property type="evidence" value="ECO:0007669"/>
    <property type="project" value="UniProtKB-SubCell"/>
</dbReference>
<dbReference type="SUPFAM" id="SSF51735">
    <property type="entry name" value="NAD(P)-binding Rossmann-fold domains"/>
    <property type="match status" value="1"/>
</dbReference>
<dbReference type="InterPro" id="IPR000304">
    <property type="entry name" value="Pyrroline-COOH_reductase"/>
</dbReference>
<evidence type="ECO:0000256" key="2">
    <source>
        <dbReference type="ARBA" id="ARBA00022857"/>
    </source>
</evidence>
<feature type="domain" description="Pyrroline-5-carboxylate reductase dimerisation" evidence="8">
    <location>
        <begin position="160"/>
        <end position="264"/>
    </location>
</feature>
<dbReference type="GO" id="GO:0055129">
    <property type="term" value="P:L-proline biosynthetic process"/>
    <property type="evidence" value="ECO:0007669"/>
    <property type="project" value="UniProtKB-UniRule"/>
</dbReference>
<keyword evidence="4" id="KW-0963">Cytoplasm</keyword>
<evidence type="ECO:0000259" key="8">
    <source>
        <dbReference type="Pfam" id="PF14748"/>
    </source>
</evidence>
<comment type="similarity">
    <text evidence="1 4">Belongs to the pyrroline-5-carboxylate reductase family.</text>
</comment>
<keyword evidence="4" id="KW-0641">Proline biosynthesis</keyword>
<evidence type="ECO:0000256" key="3">
    <source>
        <dbReference type="ARBA" id="ARBA00023002"/>
    </source>
</evidence>
<dbReference type="Gene3D" id="3.40.50.720">
    <property type="entry name" value="NAD(P)-binding Rossmann-like Domain"/>
    <property type="match status" value="1"/>
</dbReference>
<accession>D6SS34</accession>
<evidence type="ECO:0000256" key="1">
    <source>
        <dbReference type="ARBA" id="ARBA00005525"/>
    </source>
</evidence>
<comment type="catalytic activity">
    <reaction evidence="4">
        <text>L-proline + NAD(+) = (S)-1-pyrroline-5-carboxylate + NADH + 2 H(+)</text>
        <dbReference type="Rhea" id="RHEA:14105"/>
        <dbReference type="ChEBI" id="CHEBI:15378"/>
        <dbReference type="ChEBI" id="CHEBI:17388"/>
        <dbReference type="ChEBI" id="CHEBI:57540"/>
        <dbReference type="ChEBI" id="CHEBI:57945"/>
        <dbReference type="ChEBI" id="CHEBI:60039"/>
        <dbReference type="EC" id="1.5.1.2"/>
    </reaction>
</comment>
<dbReference type="InterPro" id="IPR036291">
    <property type="entry name" value="NAD(P)-bd_dom_sf"/>
</dbReference>
<feature type="domain" description="Pyrroline-5-carboxylate reductase catalytic N-terminal" evidence="7">
    <location>
        <begin position="4"/>
        <end position="96"/>
    </location>
</feature>
<dbReference type="NCBIfam" id="TIGR00112">
    <property type="entry name" value="proC"/>
    <property type="match status" value="1"/>
</dbReference>
<dbReference type="Pfam" id="PF03807">
    <property type="entry name" value="F420_oxidored"/>
    <property type="match status" value="1"/>
</dbReference>
<protein>
    <recommendedName>
        <fullName evidence="4 5">Pyrroline-5-carboxylate reductase</fullName>
        <shortName evidence="4">P5C reductase</shortName>
        <shortName evidence="4">P5CR</shortName>
        <ecNumber evidence="4 5">1.5.1.2</ecNumber>
    </recommendedName>
    <alternativeName>
        <fullName evidence="4">PCA reductase</fullName>
    </alternativeName>
</protein>
<dbReference type="PANTHER" id="PTHR11645">
    <property type="entry name" value="PYRROLINE-5-CARBOXYLATE REDUCTASE"/>
    <property type="match status" value="1"/>
</dbReference>
<evidence type="ECO:0000313" key="9">
    <source>
        <dbReference type="EMBL" id="EFI33500.1"/>
    </source>
</evidence>
<dbReference type="EMBL" id="ACJN02000003">
    <property type="protein sequence ID" value="EFI33500.1"/>
    <property type="molecule type" value="Genomic_DNA"/>
</dbReference>
<sequence>MKARLGLIGTGNMGGAMVQGLAHRQDLELHGYDPDKSCLERLGRECGLKQQPGPAELARDCDYVVLAVKPGLAPAVAAEISSSLDRSKCLISVAAGVKTGDLAFWSNKACPVVRVMPNTPALVGRGVFALCLEDDTLSPEQAGFIQGLFQDLGQVHVLPEKSFDAFTALIGSGPAYVYYFMESMVDAGVYMGLGRAQATEMVLELFAGSAHMAHKEKCHITQLKEMVTSPGGTTTAGLGALEKRAVKAAVLKAVQEAARRSRELGGK</sequence>
<dbReference type="Proteomes" id="UP000005496">
    <property type="component" value="Unassembled WGS sequence"/>
</dbReference>
<dbReference type="InterPro" id="IPR028939">
    <property type="entry name" value="P5C_Rdtase_cat_N"/>
</dbReference>
<dbReference type="eggNOG" id="COG0345">
    <property type="taxonomic scope" value="Bacteria"/>
</dbReference>
<dbReference type="FunFam" id="1.10.3730.10:FF:000001">
    <property type="entry name" value="Pyrroline-5-carboxylate reductase"/>
    <property type="match status" value="1"/>
</dbReference>
<comment type="subcellular location">
    <subcellularLocation>
        <location evidence="4">Cytoplasm</location>
    </subcellularLocation>
</comment>
<dbReference type="HAMAP" id="MF_01925">
    <property type="entry name" value="P5C_reductase"/>
    <property type="match status" value="1"/>
</dbReference>
<comment type="caution">
    <text evidence="9">The sequence shown here is derived from an EMBL/GenBank/DDBJ whole genome shotgun (WGS) entry which is preliminary data.</text>
</comment>
<dbReference type="GO" id="GO:0004735">
    <property type="term" value="F:pyrroline-5-carboxylate reductase activity"/>
    <property type="evidence" value="ECO:0007669"/>
    <property type="project" value="UniProtKB-UniRule"/>
</dbReference>
<dbReference type="RefSeq" id="WP_008870852.1">
    <property type="nucleotide sequence ID" value="NZ_ACJN02000003.1"/>
</dbReference>
<organism evidence="9 10">
    <name type="scientific">Desulfonatronospira thiodismutans ASO3-1</name>
    <dbReference type="NCBI Taxonomy" id="555779"/>
    <lineage>
        <taxon>Bacteria</taxon>
        <taxon>Pseudomonadati</taxon>
        <taxon>Thermodesulfobacteriota</taxon>
        <taxon>Desulfovibrionia</taxon>
        <taxon>Desulfovibrionales</taxon>
        <taxon>Desulfonatronovibrionaceae</taxon>
        <taxon>Desulfonatronospira</taxon>
    </lineage>
</organism>
<feature type="binding site" evidence="6">
    <location>
        <begin position="67"/>
        <end position="70"/>
    </location>
    <ligand>
        <name>NADP(+)</name>
        <dbReference type="ChEBI" id="CHEBI:58349"/>
    </ligand>
</feature>
<keyword evidence="10" id="KW-1185">Reference proteome</keyword>
<comment type="catalytic activity">
    <reaction evidence="4">
        <text>L-proline + NADP(+) = (S)-1-pyrroline-5-carboxylate + NADPH + 2 H(+)</text>
        <dbReference type="Rhea" id="RHEA:14109"/>
        <dbReference type="ChEBI" id="CHEBI:15378"/>
        <dbReference type="ChEBI" id="CHEBI:17388"/>
        <dbReference type="ChEBI" id="CHEBI:57783"/>
        <dbReference type="ChEBI" id="CHEBI:58349"/>
        <dbReference type="ChEBI" id="CHEBI:60039"/>
        <dbReference type="EC" id="1.5.1.2"/>
    </reaction>
</comment>
<reference evidence="9" key="1">
    <citation type="submission" date="2010-05" db="EMBL/GenBank/DDBJ databases">
        <title>The draft genome of Desulfonatronospira thiodismutans ASO3-1.</title>
        <authorList>
            <consortium name="US DOE Joint Genome Institute (JGI-PGF)"/>
            <person name="Lucas S."/>
            <person name="Copeland A."/>
            <person name="Lapidus A."/>
            <person name="Cheng J.-F."/>
            <person name="Bruce D."/>
            <person name="Goodwin L."/>
            <person name="Pitluck S."/>
            <person name="Chertkov O."/>
            <person name="Brettin T."/>
            <person name="Detter J.C."/>
            <person name="Han C."/>
            <person name="Land M.L."/>
            <person name="Hauser L."/>
            <person name="Kyrpides N."/>
            <person name="Mikhailova N."/>
            <person name="Muyzer G."/>
            <person name="Woyke T."/>
        </authorList>
    </citation>
    <scope>NUCLEOTIDE SEQUENCE [LARGE SCALE GENOMIC DNA]</scope>
    <source>
        <strain evidence="9">ASO3-1</strain>
    </source>
</reference>
<dbReference type="Gene3D" id="1.10.3730.10">
    <property type="entry name" value="ProC C-terminal domain-like"/>
    <property type="match status" value="1"/>
</dbReference>
<dbReference type="PANTHER" id="PTHR11645:SF0">
    <property type="entry name" value="PYRROLINE-5-CARBOXYLATE REDUCTASE 3"/>
    <property type="match status" value="1"/>
</dbReference>
<dbReference type="SUPFAM" id="SSF48179">
    <property type="entry name" value="6-phosphogluconate dehydrogenase C-terminal domain-like"/>
    <property type="match status" value="1"/>
</dbReference>
<dbReference type="UniPathway" id="UPA00098">
    <property type="reaction ID" value="UER00361"/>
</dbReference>
<keyword evidence="2 4" id="KW-0521">NADP</keyword>
<dbReference type="PIRSF" id="PIRSF000193">
    <property type="entry name" value="Pyrrol-5-carb_rd"/>
    <property type="match status" value="1"/>
</dbReference>
<keyword evidence="4" id="KW-0028">Amino-acid biosynthesis</keyword>